<organism evidence="2 3">
    <name type="scientific">Aphanomyces astaci</name>
    <name type="common">Crayfish plague agent</name>
    <dbReference type="NCBI Taxonomy" id="112090"/>
    <lineage>
        <taxon>Eukaryota</taxon>
        <taxon>Sar</taxon>
        <taxon>Stramenopiles</taxon>
        <taxon>Oomycota</taxon>
        <taxon>Saprolegniomycetes</taxon>
        <taxon>Saprolegniales</taxon>
        <taxon>Verrucalvaceae</taxon>
        <taxon>Aphanomyces</taxon>
    </lineage>
</organism>
<reference evidence="2 3" key="1">
    <citation type="submission" date="2018-08" db="EMBL/GenBank/DDBJ databases">
        <title>Aphanomyces genome sequencing and annotation.</title>
        <authorList>
            <person name="Minardi D."/>
            <person name="Oidtmann B."/>
            <person name="Van Der Giezen M."/>
            <person name="Studholme D.J."/>
        </authorList>
    </citation>
    <scope>NUCLEOTIDE SEQUENCE [LARGE SCALE GENOMIC DNA]</scope>
    <source>
        <strain evidence="2 3">197901</strain>
    </source>
</reference>
<dbReference type="VEuPathDB" id="FungiDB:H257_05591"/>
<sequence>NATVRVNPTQLKAVIEHFSDVLDMQTKMADAVAVYCDANLKDVADMEMELDALDPAGTLVVDCEVLRGVVKRYGFRFSRNKFQTFVRLQFQTRGTTVPYLDFTKLLSSLLRQRACDHDDDDENDDRDVTHPTLHHSNDLADGQVDSAAIAATLSLHEAIGLSVKKQQPMRQPSTGGSFRRPTPLLLDTLSAYTRVNAEDDAKEEAMYATLRTPASTTAAAAAAAGGAAPPTTRNVSSSTTTTTP</sequence>
<feature type="non-terminal residue" evidence="2">
    <location>
        <position position="1"/>
    </location>
</feature>
<dbReference type="Proteomes" id="UP000266196">
    <property type="component" value="Unassembled WGS sequence"/>
</dbReference>
<feature type="region of interest" description="Disordered" evidence="1">
    <location>
        <begin position="216"/>
        <end position="244"/>
    </location>
</feature>
<comment type="caution">
    <text evidence="2">The sequence shown here is derived from an EMBL/GenBank/DDBJ whole genome shotgun (WGS) entry which is preliminary data.</text>
</comment>
<accession>A0A397FQA5</accession>
<evidence type="ECO:0000313" key="3">
    <source>
        <dbReference type="Proteomes" id="UP000266196"/>
    </source>
</evidence>
<name>A0A397FQA5_APHAT</name>
<gene>
    <name evidence="2" type="ORF">DYB31_014339</name>
</gene>
<protein>
    <recommendedName>
        <fullName evidence="4">EF-hand domain-containing protein</fullName>
    </recommendedName>
</protein>
<evidence type="ECO:0000256" key="1">
    <source>
        <dbReference type="SAM" id="MobiDB-lite"/>
    </source>
</evidence>
<dbReference type="EMBL" id="QUTE01006371">
    <property type="protein sequence ID" value="RHZ33037.1"/>
    <property type="molecule type" value="Genomic_DNA"/>
</dbReference>
<dbReference type="AlphaFoldDB" id="A0A397FQA5"/>
<evidence type="ECO:0000313" key="2">
    <source>
        <dbReference type="EMBL" id="RHZ33037.1"/>
    </source>
</evidence>
<proteinExistence type="predicted"/>
<feature type="region of interest" description="Disordered" evidence="1">
    <location>
        <begin position="116"/>
        <end position="139"/>
    </location>
</feature>
<evidence type="ECO:0008006" key="4">
    <source>
        <dbReference type="Google" id="ProtNLM"/>
    </source>
</evidence>